<comment type="subcellular location">
    <subcellularLocation>
        <location evidence="1">Cytoplasm</location>
    </subcellularLocation>
</comment>
<reference evidence="5" key="1">
    <citation type="submission" date="2022-10" db="EMBL/GenBank/DDBJ databases">
        <title>Completed Genome Sequence of two octocoral isolated bacterium, Endozoicomonas euniceicola EF212T and Endozoicomonas gorgoniicola PS125T.</title>
        <authorList>
            <person name="Chiou Y.-J."/>
            <person name="Chen Y.-H."/>
        </authorList>
    </citation>
    <scope>NUCLEOTIDE SEQUENCE</scope>
    <source>
        <strain evidence="5">EF212</strain>
    </source>
</reference>
<evidence type="ECO:0000259" key="4">
    <source>
        <dbReference type="Pfam" id="PF02036"/>
    </source>
</evidence>
<dbReference type="Pfam" id="PF02036">
    <property type="entry name" value="SCP2"/>
    <property type="match status" value="1"/>
</dbReference>
<keyword evidence="2" id="KW-0175">Coiled coil</keyword>
<feature type="domain" description="SCP2" evidence="4">
    <location>
        <begin position="45"/>
        <end position="114"/>
    </location>
</feature>
<accession>A0ABY6GPH3</accession>
<proteinExistence type="inferred from homology"/>
<dbReference type="HAMAP" id="MF_02215">
    <property type="entry name" value="UbiJ"/>
    <property type="match status" value="1"/>
</dbReference>
<keyword evidence="6" id="KW-1185">Reference proteome</keyword>
<keyword evidence="1" id="KW-0963">Cytoplasm</keyword>
<dbReference type="RefSeq" id="WP_262596247.1">
    <property type="nucleotide sequence ID" value="NZ_CP103300.1"/>
</dbReference>
<dbReference type="EMBL" id="CP103300">
    <property type="protein sequence ID" value="UYM14647.1"/>
    <property type="molecule type" value="Genomic_DNA"/>
</dbReference>
<evidence type="ECO:0000256" key="2">
    <source>
        <dbReference type="SAM" id="Coils"/>
    </source>
</evidence>
<sequence length="235" mass="26214">MAERLSPNRISSEQASSKQPSSEQEYLLDPSIKTGLLASIEAVVNKTLTLDPVTIKRLGKHQGSVLRVECLEPDFTCWLWIETYGIRLAGYHEGEVDATIKGSLVSFMELAGRRFATFEDVAGLETEGDETLLADLGEIHKGMELDWEGLVCRYLGDVAGHAVSEGVRRVSDGLQQLFQRSVRQVPDYLQEELQVLPSPADREFAQTEVNALQDRTDELAKRVSALEEQIKSKHK</sequence>
<comment type="pathway">
    <text evidence="1">Cofactor biosynthesis; ubiquinone biosynthesis.</text>
</comment>
<dbReference type="InterPro" id="IPR003033">
    <property type="entry name" value="SCP2_sterol-bd_dom"/>
</dbReference>
<comment type="similarity">
    <text evidence="1">Belongs to the UbiJ family.</text>
</comment>
<dbReference type="InterPro" id="IPR038989">
    <property type="entry name" value="UbiJ"/>
</dbReference>
<feature type="coiled-coil region" evidence="2">
    <location>
        <begin position="202"/>
        <end position="229"/>
    </location>
</feature>
<evidence type="ECO:0000313" key="6">
    <source>
        <dbReference type="Proteomes" id="UP001163255"/>
    </source>
</evidence>
<feature type="compositionally biased region" description="Low complexity" evidence="3">
    <location>
        <begin position="11"/>
        <end position="24"/>
    </location>
</feature>
<comment type="function">
    <text evidence="1">Required for ubiquinone (coenzyme Q) biosynthesis. Binds hydrophobic ubiquinone biosynthetic intermediates via its SCP2 domain and is essential for the stability of the Ubi complex. May constitute a docking platform where Ubi enzymes assemble and access their SCP2-bound polyprenyl substrates.</text>
</comment>
<protein>
    <recommendedName>
        <fullName evidence="1">Ubiquinone biosynthesis accessory factor UbiJ</fullName>
    </recommendedName>
</protein>
<feature type="region of interest" description="Disordered" evidence="3">
    <location>
        <begin position="1"/>
        <end position="24"/>
    </location>
</feature>
<organism evidence="5 6">
    <name type="scientific">Endozoicomonas euniceicola</name>
    <dbReference type="NCBI Taxonomy" id="1234143"/>
    <lineage>
        <taxon>Bacteria</taxon>
        <taxon>Pseudomonadati</taxon>
        <taxon>Pseudomonadota</taxon>
        <taxon>Gammaproteobacteria</taxon>
        <taxon>Oceanospirillales</taxon>
        <taxon>Endozoicomonadaceae</taxon>
        <taxon>Endozoicomonas</taxon>
    </lineage>
</organism>
<dbReference type="PANTHER" id="PTHR38693:SF1">
    <property type="entry name" value="UBIQUINONE BIOSYNTHESIS ACCESSORY FACTOR UBIJ"/>
    <property type="match status" value="1"/>
</dbReference>
<keyword evidence="1" id="KW-0831">Ubiquinone biosynthesis</keyword>
<name>A0ABY6GPH3_9GAMM</name>
<evidence type="ECO:0000256" key="3">
    <source>
        <dbReference type="SAM" id="MobiDB-lite"/>
    </source>
</evidence>
<dbReference type="PANTHER" id="PTHR38693">
    <property type="entry name" value="UBIQUINONE BIOSYNTHESIS PROTEIN UBIJ"/>
    <property type="match status" value="1"/>
</dbReference>
<evidence type="ECO:0000313" key="5">
    <source>
        <dbReference type="EMBL" id="UYM14647.1"/>
    </source>
</evidence>
<evidence type="ECO:0000256" key="1">
    <source>
        <dbReference type="HAMAP-Rule" id="MF_02215"/>
    </source>
</evidence>
<gene>
    <name evidence="1" type="primary">ubiJ</name>
    <name evidence="5" type="ORF">NX720_17360</name>
</gene>
<dbReference type="Proteomes" id="UP001163255">
    <property type="component" value="Chromosome"/>
</dbReference>